<dbReference type="SUPFAM" id="SSF103506">
    <property type="entry name" value="Mitochondrial carrier"/>
    <property type="match status" value="1"/>
</dbReference>
<evidence type="ECO:0000256" key="6">
    <source>
        <dbReference type="ARBA" id="ARBA00022792"/>
    </source>
</evidence>
<dbReference type="PROSITE" id="PS50920">
    <property type="entry name" value="SOLCAR"/>
    <property type="match status" value="2"/>
</dbReference>
<name>A0A2P7Z2J7_9PEZI</name>
<accession>A0A2P7Z2J7</accession>
<proteinExistence type="inferred from homology"/>
<feature type="region of interest" description="Disordered" evidence="11">
    <location>
        <begin position="329"/>
        <end position="350"/>
    </location>
</feature>
<evidence type="ECO:0000256" key="8">
    <source>
        <dbReference type="ARBA" id="ARBA00023136"/>
    </source>
</evidence>
<dbReference type="InterPro" id="IPR052217">
    <property type="entry name" value="Mito/Peroxisomal_Carrier"/>
</dbReference>
<evidence type="ECO:0000256" key="9">
    <source>
        <dbReference type="PROSITE-ProRule" id="PRU00282"/>
    </source>
</evidence>
<dbReference type="PANTHER" id="PTHR45939">
    <property type="entry name" value="PEROXISOMAL MEMBRANE PROTEIN PMP34-RELATED"/>
    <property type="match status" value="1"/>
</dbReference>
<evidence type="ECO:0000256" key="1">
    <source>
        <dbReference type="ARBA" id="ARBA00004141"/>
    </source>
</evidence>
<dbReference type="STRING" id="40998.A0A2P7Z2J7"/>
<comment type="caution">
    <text evidence="12">The sequence shown here is derived from an EMBL/GenBank/DDBJ whole genome shotgun (WGS) entry which is preliminary data.</text>
</comment>
<evidence type="ECO:0000313" key="12">
    <source>
        <dbReference type="EMBL" id="PSK42421.1"/>
    </source>
</evidence>
<keyword evidence="5" id="KW-0677">Repeat</keyword>
<evidence type="ECO:0000256" key="7">
    <source>
        <dbReference type="ARBA" id="ARBA00022989"/>
    </source>
</evidence>
<evidence type="ECO:0000256" key="5">
    <source>
        <dbReference type="ARBA" id="ARBA00022737"/>
    </source>
</evidence>
<dbReference type="EMBL" id="NHZQ01000335">
    <property type="protein sequence ID" value="PSK42421.1"/>
    <property type="molecule type" value="Genomic_DNA"/>
</dbReference>
<feature type="compositionally biased region" description="Basic and acidic residues" evidence="11">
    <location>
        <begin position="331"/>
        <end position="343"/>
    </location>
</feature>
<keyword evidence="6" id="KW-0496">Mitochondrion</keyword>
<evidence type="ECO:0000256" key="2">
    <source>
        <dbReference type="ARBA" id="ARBA00006375"/>
    </source>
</evidence>
<dbReference type="GO" id="GO:0015217">
    <property type="term" value="F:ADP transmembrane transporter activity"/>
    <property type="evidence" value="ECO:0007669"/>
    <property type="project" value="TreeGrafter"/>
</dbReference>
<dbReference type="Gene3D" id="1.50.40.10">
    <property type="entry name" value="Mitochondrial carrier domain"/>
    <property type="match status" value="1"/>
</dbReference>
<dbReference type="OrthoDB" id="18574at2759"/>
<dbReference type="PANTHER" id="PTHR45939:SF2">
    <property type="entry name" value="CARRIER PROTEIN, PUTATIVE (AFU_ORTHOLOGUE AFUA_2G13870)-RELATED"/>
    <property type="match status" value="1"/>
</dbReference>
<gene>
    <name evidence="12" type="ORF">B9Z65_4335</name>
</gene>
<comment type="subcellular location">
    <subcellularLocation>
        <location evidence="1">Membrane</location>
        <topology evidence="1">Multi-pass membrane protein</topology>
    </subcellularLocation>
</comment>
<dbReference type="GO" id="GO:0016020">
    <property type="term" value="C:membrane"/>
    <property type="evidence" value="ECO:0007669"/>
    <property type="project" value="UniProtKB-SubCell"/>
</dbReference>
<dbReference type="InterPro" id="IPR018108">
    <property type="entry name" value="MCP_transmembrane"/>
</dbReference>
<evidence type="ECO:0000256" key="3">
    <source>
        <dbReference type="ARBA" id="ARBA00022448"/>
    </source>
</evidence>
<protein>
    <submittedName>
        <fullName evidence="12">Mitochondrial substrate carrier family protein Q</fullName>
    </submittedName>
</protein>
<comment type="similarity">
    <text evidence="2 10">Belongs to the mitochondrial carrier (TC 2.A.29) family.</text>
</comment>
<dbReference type="Pfam" id="PF00153">
    <property type="entry name" value="Mito_carr"/>
    <property type="match status" value="2"/>
</dbReference>
<evidence type="ECO:0000313" key="13">
    <source>
        <dbReference type="Proteomes" id="UP000243723"/>
    </source>
</evidence>
<keyword evidence="3 10" id="KW-0813">Transport</keyword>
<evidence type="ECO:0000256" key="4">
    <source>
        <dbReference type="ARBA" id="ARBA00022692"/>
    </source>
</evidence>
<dbReference type="InterPro" id="IPR023395">
    <property type="entry name" value="MCP_dom_sf"/>
</dbReference>
<dbReference type="AlphaFoldDB" id="A0A2P7Z2J7"/>
<feature type="repeat" description="Solcar" evidence="9">
    <location>
        <begin position="163"/>
        <end position="261"/>
    </location>
</feature>
<evidence type="ECO:0000256" key="11">
    <source>
        <dbReference type="SAM" id="MobiDB-lite"/>
    </source>
</evidence>
<organism evidence="12 13">
    <name type="scientific">Elsinoe australis</name>
    <dbReference type="NCBI Taxonomy" id="40998"/>
    <lineage>
        <taxon>Eukaryota</taxon>
        <taxon>Fungi</taxon>
        <taxon>Dikarya</taxon>
        <taxon>Ascomycota</taxon>
        <taxon>Pezizomycotina</taxon>
        <taxon>Dothideomycetes</taxon>
        <taxon>Dothideomycetidae</taxon>
        <taxon>Myriangiales</taxon>
        <taxon>Elsinoaceae</taxon>
        <taxon>Elsinoe</taxon>
    </lineage>
</organism>
<keyword evidence="4 9" id="KW-0812">Transmembrane</keyword>
<keyword evidence="13" id="KW-1185">Reference proteome</keyword>
<reference evidence="12 13" key="1">
    <citation type="submission" date="2017-05" db="EMBL/GenBank/DDBJ databases">
        <title>Draft genome sequence of Elsinoe australis.</title>
        <authorList>
            <person name="Cheng Q."/>
        </authorList>
    </citation>
    <scope>NUCLEOTIDE SEQUENCE [LARGE SCALE GENOMIC DNA]</scope>
    <source>
        <strain evidence="12 13">NL1</strain>
    </source>
</reference>
<dbReference type="Proteomes" id="UP000243723">
    <property type="component" value="Unassembled WGS sequence"/>
</dbReference>
<keyword evidence="6" id="KW-0999">Mitochondrion inner membrane</keyword>
<sequence>MSFPYNSQLVRDLFSSHNFKYDPDNSFEDAFELYHRIQEQDARSENTLTGGLPALGHALAGSTGTAISHLILYPLSLSITRLQVQKQLHGPGEAPSAASEADVEYKSIFDAVRKIYNNEGGLKAFYAGCLTDTAKSIVDSFIFFLIYTFLRQRRLQSLSSKSLPVPDELRIGVAAGAVAKFITTPIQQIVTRKQTAAMVAARDPTSSLPPDQTSNLSIKDIALQIRSERGITGFWAGYRASLLLTLNPGLTFLFQNILTRFLPASKRDKPGPRLTFLIAALSKAAASTTMYPFSLAKTRAQITASNPSPAVETEDEKSFGNVGSLNVTDAETEKNEEAVRKPNFDGSTSATQKAEQSVNYILALLVKTAKAPSPLIEGLVRIYKEEGTMALYSGLQGEVLKGFLGHGFTMLLKERIHLAIVGAYFLTLKAAKKSREDSRGLREDVMHEMGRVARAVSDGVEDLGDAVKDGAEKVIDKVKGE</sequence>
<keyword evidence="8 9" id="KW-0472">Membrane</keyword>
<keyword evidence="7" id="KW-1133">Transmembrane helix</keyword>
<evidence type="ECO:0000256" key="10">
    <source>
        <dbReference type="RuleBase" id="RU000488"/>
    </source>
</evidence>
<feature type="repeat" description="Solcar" evidence="9">
    <location>
        <begin position="52"/>
        <end position="153"/>
    </location>
</feature>